<dbReference type="RefSeq" id="WP_104977904.1">
    <property type="nucleotide sequence ID" value="NZ_CP012673.1"/>
</dbReference>
<dbReference type="AlphaFoldDB" id="A0A2L0EL66"/>
<evidence type="ECO:0000313" key="2">
    <source>
        <dbReference type="Proteomes" id="UP000238348"/>
    </source>
</evidence>
<sequence>MDLAHTRLGARGDRWSTSRGILDVRTPASDVVTRRFEGYATIDLIEPAIRHLEALIASGVQPLLFNDFELGTGYDSDVRTRLTAWHQRHAGDVKEIHILVRPGLVAMGVTVANLAMGGRFTTYTDRSAFEWALAGVMTSRITAGPPASLRAPPSVR</sequence>
<evidence type="ECO:0008006" key="3">
    <source>
        <dbReference type="Google" id="ProtNLM"/>
    </source>
</evidence>
<evidence type="ECO:0000313" key="1">
    <source>
        <dbReference type="EMBL" id="AUX40034.1"/>
    </source>
</evidence>
<dbReference type="EMBL" id="CP012673">
    <property type="protein sequence ID" value="AUX40034.1"/>
    <property type="molecule type" value="Genomic_DNA"/>
</dbReference>
<proteinExistence type="predicted"/>
<name>A0A2L0EL66_SORCE</name>
<dbReference type="Proteomes" id="UP000238348">
    <property type="component" value="Chromosome"/>
</dbReference>
<organism evidence="1 2">
    <name type="scientific">Sorangium cellulosum</name>
    <name type="common">Polyangium cellulosum</name>
    <dbReference type="NCBI Taxonomy" id="56"/>
    <lineage>
        <taxon>Bacteria</taxon>
        <taxon>Pseudomonadati</taxon>
        <taxon>Myxococcota</taxon>
        <taxon>Polyangia</taxon>
        <taxon>Polyangiales</taxon>
        <taxon>Polyangiaceae</taxon>
        <taxon>Sorangium</taxon>
    </lineage>
</organism>
<protein>
    <recommendedName>
        <fullName evidence="3">STAS/SEC14 domain-containing protein</fullName>
    </recommendedName>
</protein>
<gene>
    <name evidence="1" type="ORF">SOCE26_014290</name>
</gene>
<dbReference type="OrthoDB" id="5525006at2"/>
<reference evidence="1 2" key="1">
    <citation type="submission" date="2015-09" db="EMBL/GenBank/DDBJ databases">
        <title>Sorangium comparison.</title>
        <authorList>
            <person name="Zaburannyi N."/>
            <person name="Bunk B."/>
            <person name="Overmann J."/>
            <person name="Mueller R."/>
        </authorList>
    </citation>
    <scope>NUCLEOTIDE SEQUENCE [LARGE SCALE GENOMIC DNA]</scope>
    <source>
        <strain evidence="1 2">So ce26</strain>
    </source>
</reference>
<accession>A0A2L0EL66</accession>